<name>A0ABX0GYI3_9ACTN</name>
<keyword evidence="1" id="KW-0378">Hydrolase</keyword>
<comment type="caution">
    <text evidence="1">The sequence shown here is derived from an EMBL/GenBank/DDBJ whole genome shotgun (WGS) entry which is preliminary data.</text>
</comment>
<dbReference type="SUPFAM" id="SSF55486">
    <property type="entry name" value="Metalloproteases ('zincins'), catalytic domain"/>
    <property type="match status" value="1"/>
</dbReference>
<protein>
    <submittedName>
        <fullName evidence="1">Zinc-dependent metalloprotease</fullName>
    </submittedName>
</protein>
<dbReference type="EMBL" id="JAANNP010000078">
    <property type="protein sequence ID" value="NHC15994.1"/>
    <property type="molecule type" value="Genomic_DNA"/>
</dbReference>
<dbReference type="NCBIfam" id="TIGR03624">
    <property type="entry name" value="putative hydrolase"/>
    <property type="match status" value="1"/>
</dbReference>
<dbReference type="PANTHER" id="PTHR39420">
    <property type="match status" value="1"/>
</dbReference>
<keyword evidence="1" id="KW-0482">Metalloprotease</keyword>
<dbReference type="InterPro" id="IPR042271">
    <property type="entry name" value="Zinicin_2_N"/>
</dbReference>
<gene>
    <name evidence="1" type="ORF">G9H71_19605</name>
</gene>
<evidence type="ECO:0000313" key="1">
    <source>
        <dbReference type="EMBL" id="NHC15994.1"/>
    </source>
</evidence>
<keyword evidence="2" id="KW-1185">Reference proteome</keyword>
<dbReference type="PANTHER" id="PTHR39420:SF1">
    <property type="entry name" value="HYDROLASE"/>
    <property type="match status" value="1"/>
</dbReference>
<sequence>MSVTVDWDLATATAVRLAPRGPKVTRDEAHAAVAELRQRATEAQAHVRAYTGLVAEGGSSAVAVVDRPGWVRANVEGFRVVLDPLVARLSERAARRRTPSDSPVAEAVGGVLTGLETGGLLAFLAGKVLGQYELFTPSATGGRLLLVAPNIVAAERELTVDVSDFRLWVCLHEETHRVQFGANPWLRDHLLAQISGFVDDADLEPAALLARLRGVFRAVYGAVRGDESAPSLLEAVQSPAQREALDRVTAMMSLLEGHADVVMDGVGPEVVPSVEQIRKRFQKRRGSSRPTEQVVRRLIGIDAKMRQYRDGAKFVRGVLDRAGMDGFNQVWTGPETLPLPAEIAHPAAWVRRVLG</sequence>
<evidence type="ECO:0000313" key="2">
    <source>
        <dbReference type="Proteomes" id="UP000800981"/>
    </source>
</evidence>
<accession>A0ABX0GYI3</accession>
<dbReference type="Gene3D" id="1.20.150.30">
    <property type="entry name" value="Zincin-like metallopeptidase, N-terminal domain"/>
    <property type="match status" value="1"/>
</dbReference>
<dbReference type="Proteomes" id="UP000800981">
    <property type="component" value="Unassembled WGS sequence"/>
</dbReference>
<dbReference type="NCBIfam" id="TIGR03883">
    <property type="entry name" value="DUF2342_F420"/>
    <property type="match status" value="1"/>
</dbReference>
<proteinExistence type="predicted"/>
<dbReference type="GO" id="GO:0008237">
    <property type="term" value="F:metallopeptidase activity"/>
    <property type="evidence" value="ECO:0007669"/>
    <property type="project" value="UniProtKB-KW"/>
</dbReference>
<dbReference type="RefSeq" id="WP_166284472.1">
    <property type="nucleotide sequence ID" value="NZ_JAANNP010000078.1"/>
</dbReference>
<reference evidence="1 2" key="1">
    <citation type="submission" date="2020-03" db="EMBL/GenBank/DDBJ databases">
        <title>Two novel Motilibacter sp.</title>
        <authorList>
            <person name="Liu S."/>
        </authorList>
    </citation>
    <scope>NUCLEOTIDE SEQUENCE [LARGE SCALE GENOMIC DNA]</scope>
    <source>
        <strain evidence="1 2">E257</strain>
    </source>
</reference>
<dbReference type="InterPro" id="IPR018766">
    <property type="entry name" value="Zinicin_2"/>
</dbReference>
<keyword evidence="1" id="KW-0645">Protease</keyword>
<dbReference type="InterPro" id="IPR022454">
    <property type="entry name" value="CHP03883_F420-assoc"/>
</dbReference>
<organism evidence="1 2">
    <name type="scientific">Motilibacter deserti</name>
    <dbReference type="NCBI Taxonomy" id="2714956"/>
    <lineage>
        <taxon>Bacteria</taxon>
        <taxon>Bacillati</taxon>
        <taxon>Actinomycetota</taxon>
        <taxon>Actinomycetes</taxon>
        <taxon>Motilibacterales</taxon>
        <taxon>Motilibacteraceae</taxon>
        <taxon>Motilibacter</taxon>
    </lineage>
</organism>
<dbReference type="Pfam" id="PF10103">
    <property type="entry name" value="Zincin_2"/>
    <property type="match status" value="1"/>
</dbReference>